<name>A0A9W9FNY7_9EURO</name>
<comment type="caution">
    <text evidence="2">The sequence shown here is derived from an EMBL/GenBank/DDBJ whole genome shotgun (WGS) entry which is preliminary data.</text>
</comment>
<feature type="domain" description="Methyltransferase" evidence="1">
    <location>
        <begin position="55"/>
        <end position="147"/>
    </location>
</feature>
<dbReference type="InterPro" id="IPR029063">
    <property type="entry name" value="SAM-dependent_MTases_sf"/>
</dbReference>
<sequence length="241" mass="27175">MNLKGLETIDHVLKSHLGTPQAEVEYRLERQYKVWQVNIGYLLHPKIPQRDGMRVADVGTGTGIWLRDLAAVLLDDCKLDGFDLSGAMFFNEKPPPPNVKFHQHNLLEPFPAELIGQYDVVNVCAMVVALSSDEWKPALCNLISLLRMNIDPIFVAALYGLFQENGLENCDERIYPLDDPAGRSELNKAVLDGIHNFMIAALDCRTFEWAKSIDQVLGMKKAAQQDLVNLNGWFSYNVFTL</sequence>
<dbReference type="Pfam" id="PF13649">
    <property type="entry name" value="Methyltransf_25"/>
    <property type="match status" value="1"/>
</dbReference>
<accession>A0A9W9FNY7</accession>
<dbReference type="RefSeq" id="XP_056477053.1">
    <property type="nucleotide sequence ID" value="XM_056616696.1"/>
</dbReference>
<evidence type="ECO:0000313" key="2">
    <source>
        <dbReference type="EMBL" id="KAJ5103673.1"/>
    </source>
</evidence>
<keyword evidence="3" id="KW-1185">Reference proteome</keyword>
<gene>
    <name evidence="2" type="ORF">N7532_004202</name>
</gene>
<dbReference type="SUPFAM" id="SSF53335">
    <property type="entry name" value="S-adenosyl-L-methionine-dependent methyltransferases"/>
    <property type="match status" value="1"/>
</dbReference>
<dbReference type="AlphaFoldDB" id="A0A9W9FNY7"/>
<dbReference type="Gene3D" id="3.40.50.150">
    <property type="entry name" value="Vaccinia Virus protein VP39"/>
    <property type="match status" value="1"/>
</dbReference>
<dbReference type="InterPro" id="IPR041698">
    <property type="entry name" value="Methyltransf_25"/>
</dbReference>
<organism evidence="2 3">
    <name type="scientific">Penicillium argentinense</name>
    <dbReference type="NCBI Taxonomy" id="1131581"/>
    <lineage>
        <taxon>Eukaryota</taxon>
        <taxon>Fungi</taxon>
        <taxon>Dikarya</taxon>
        <taxon>Ascomycota</taxon>
        <taxon>Pezizomycotina</taxon>
        <taxon>Eurotiomycetes</taxon>
        <taxon>Eurotiomycetidae</taxon>
        <taxon>Eurotiales</taxon>
        <taxon>Aspergillaceae</taxon>
        <taxon>Penicillium</taxon>
    </lineage>
</organism>
<protein>
    <recommendedName>
        <fullName evidence="1">Methyltransferase domain-containing protein</fullName>
    </recommendedName>
</protein>
<dbReference type="EMBL" id="JAPQKI010000004">
    <property type="protein sequence ID" value="KAJ5103673.1"/>
    <property type="molecule type" value="Genomic_DNA"/>
</dbReference>
<evidence type="ECO:0000313" key="3">
    <source>
        <dbReference type="Proteomes" id="UP001149074"/>
    </source>
</evidence>
<dbReference type="CDD" id="cd02440">
    <property type="entry name" value="AdoMet_MTases"/>
    <property type="match status" value="1"/>
</dbReference>
<reference evidence="2" key="2">
    <citation type="journal article" date="2023" name="IMA Fungus">
        <title>Comparative genomic study of the Penicillium genus elucidates a diverse pangenome and 15 lateral gene transfer events.</title>
        <authorList>
            <person name="Petersen C."/>
            <person name="Sorensen T."/>
            <person name="Nielsen M.R."/>
            <person name="Sondergaard T.E."/>
            <person name="Sorensen J.L."/>
            <person name="Fitzpatrick D.A."/>
            <person name="Frisvad J.C."/>
            <person name="Nielsen K.L."/>
        </authorList>
    </citation>
    <scope>NUCLEOTIDE SEQUENCE</scope>
    <source>
        <strain evidence="2">IBT 30761</strain>
    </source>
</reference>
<reference evidence="2" key="1">
    <citation type="submission" date="2022-11" db="EMBL/GenBank/DDBJ databases">
        <authorList>
            <person name="Petersen C."/>
        </authorList>
    </citation>
    <scope>NUCLEOTIDE SEQUENCE</scope>
    <source>
        <strain evidence="2">IBT 30761</strain>
    </source>
</reference>
<proteinExistence type="predicted"/>
<dbReference type="OrthoDB" id="417697at2759"/>
<dbReference type="GeneID" id="81355675"/>
<dbReference type="Proteomes" id="UP001149074">
    <property type="component" value="Unassembled WGS sequence"/>
</dbReference>
<evidence type="ECO:0000259" key="1">
    <source>
        <dbReference type="Pfam" id="PF13649"/>
    </source>
</evidence>